<comment type="caution">
    <text evidence="1">The sequence shown here is derived from an EMBL/GenBank/DDBJ whole genome shotgun (WGS) entry which is preliminary data.</text>
</comment>
<proteinExistence type="predicted"/>
<accession>A0AAD4LCG1</accession>
<gene>
    <name evidence="1" type="ORF">EDB92DRAFT_1802070</name>
</gene>
<evidence type="ECO:0000313" key="1">
    <source>
        <dbReference type="EMBL" id="KAH8986209.1"/>
    </source>
</evidence>
<sequence length="55" mass="6188">VIHLDSILRGVHLIGVAGPHFLPSSPKVDYLTSLDSFKCFFVNKYVDHHAHKIAF</sequence>
<organism evidence="1 2">
    <name type="scientific">Lactarius akahatsu</name>
    <dbReference type="NCBI Taxonomy" id="416441"/>
    <lineage>
        <taxon>Eukaryota</taxon>
        <taxon>Fungi</taxon>
        <taxon>Dikarya</taxon>
        <taxon>Basidiomycota</taxon>
        <taxon>Agaricomycotina</taxon>
        <taxon>Agaricomycetes</taxon>
        <taxon>Russulales</taxon>
        <taxon>Russulaceae</taxon>
        <taxon>Lactarius</taxon>
    </lineage>
</organism>
<evidence type="ECO:0000313" key="2">
    <source>
        <dbReference type="Proteomes" id="UP001201163"/>
    </source>
</evidence>
<keyword evidence="2" id="KW-1185">Reference proteome</keyword>
<name>A0AAD4LCG1_9AGAM</name>
<protein>
    <submittedName>
        <fullName evidence="1">Uncharacterized protein</fullName>
    </submittedName>
</protein>
<dbReference type="EMBL" id="JAKELL010000056">
    <property type="protein sequence ID" value="KAH8986209.1"/>
    <property type="molecule type" value="Genomic_DNA"/>
</dbReference>
<feature type="non-terminal residue" evidence="1">
    <location>
        <position position="1"/>
    </location>
</feature>
<dbReference type="Proteomes" id="UP001201163">
    <property type="component" value="Unassembled WGS sequence"/>
</dbReference>
<dbReference type="AlphaFoldDB" id="A0AAD4LCG1"/>
<reference evidence="1" key="1">
    <citation type="submission" date="2022-01" db="EMBL/GenBank/DDBJ databases">
        <title>Comparative genomics reveals a dynamic genome evolution in the ectomycorrhizal milk-cap (Lactarius) mushrooms.</title>
        <authorList>
            <consortium name="DOE Joint Genome Institute"/>
            <person name="Lebreton A."/>
            <person name="Tang N."/>
            <person name="Kuo A."/>
            <person name="LaButti K."/>
            <person name="Drula E."/>
            <person name="Barry K."/>
            <person name="Clum A."/>
            <person name="Lipzen A."/>
            <person name="Mousain D."/>
            <person name="Ng V."/>
            <person name="Wang R."/>
            <person name="Wang X."/>
            <person name="Dai Y."/>
            <person name="Henrissat B."/>
            <person name="Grigoriev I.V."/>
            <person name="Guerin-Laguette A."/>
            <person name="Yu F."/>
            <person name="Martin F.M."/>
        </authorList>
    </citation>
    <scope>NUCLEOTIDE SEQUENCE</scope>
    <source>
        <strain evidence="1">QP</strain>
    </source>
</reference>